<proteinExistence type="predicted"/>
<dbReference type="EMBL" id="CAUEEQ010038620">
    <property type="protein sequence ID" value="CAJ0954564.1"/>
    <property type="molecule type" value="Genomic_DNA"/>
</dbReference>
<dbReference type="Pfam" id="PF00069">
    <property type="entry name" value="Pkinase"/>
    <property type="match status" value="1"/>
</dbReference>
<comment type="caution">
    <text evidence="7">The sequence shown here is derived from an EMBL/GenBank/DDBJ whole genome shotgun (WGS) entry which is preliminary data.</text>
</comment>
<keyword evidence="1" id="KW-0723">Serine/threonine-protein kinase</keyword>
<keyword evidence="2" id="KW-0808">Transferase</keyword>
<evidence type="ECO:0000256" key="2">
    <source>
        <dbReference type="ARBA" id="ARBA00022679"/>
    </source>
</evidence>
<evidence type="ECO:0000259" key="6">
    <source>
        <dbReference type="PROSITE" id="PS50011"/>
    </source>
</evidence>
<dbReference type="PANTHER" id="PTHR24351">
    <property type="entry name" value="RIBOSOMAL PROTEIN S6 KINASE"/>
    <property type="match status" value="1"/>
</dbReference>
<dbReference type="Gene3D" id="1.10.510.10">
    <property type="entry name" value="Transferase(Phosphotransferase) domain 1"/>
    <property type="match status" value="1"/>
</dbReference>
<feature type="domain" description="Protein kinase" evidence="6">
    <location>
        <begin position="1"/>
        <end position="73"/>
    </location>
</feature>
<dbReference type="InterPro" id="IPR011009">
    <property type="entry name" value="Kinase-like_dom_sf"/>
</dbReference>
<dbReference type="InterPro" id="IPR000719">
    <property type="entry name" value="Prot_kinase_dom"/>
</dbReference>
<keyword evidence="5" id="KW-0067">ATP-binding</keyword>
<evidence type="ECO:0000256" key="4">
    <source>
        <dbReference type="ARBA" id="ARBA00022777"/>
    </source>
</evidence>
<reference evidence="7" key="1">
    <citation type="submission" date="2023-07" db="EMBL/GenBank/DDBJ databases">
        <authorList>
            <person name="Stuckert A."/>
        </authorList>
    </citation>
    <scope>NUCLEOTIDE SEQUENCE</scope>
</reference>
<dbReference type="SUPFAM" id="SSF56112">
    <property type="entry name" value="Protein kinase-like (PK-like)"/>
    <property type="match status" value="1"/>
</dbReference>
<keyword evidence="4" id="KW-0418">Kinase</keyword>
<evidence type="ECO:0000256" key="3">
    <source>
        <dbReference type="ARBA" id="ARBA00022741"/>
    </source>
</evidence>
<name>A0ABN9M131_9NEOB</name>
<evidence type="ECO:0000313" key="8">
    <source>
        <dbReference type="Proteomes" id="UP001176940"/>
    </source>
</evidence>
<dbReference type="Proteomes" id="UP001176940">
    <property type="component" value="Unassembled WGS sequence"/>
</dbReference>
<evidence type="ECO:0000256" key="1">
    <source>
        <dbReference type="ARBA" id="ARBA00022527"/>
    </source>
</evidence>
<sequence>MKVVQASDNGQNIYKAIKIIEQRDNAKATFTLASGYRRLSQEIVCGLQFLHGHGIAHRDFKPSNIMENKDGYT</sequence>
<evidence type="ECO:0000313" key="7">
    <source>
        <dbReference type="EMBL" id="CAJ0954564.1"/>
    </source>
</evidence>
<accession>A0ABN9M131</accession>
<protein>
    <recommendedName>
        <fullName evidence="6">Protein kinase domain-containing protein</fullName>
    </recommendedName>
</protein>
<evidence type="ECO:0000256" key="5">
    <source>
        <dbReference type="ARBA" id="ARBA00022840"/>
    </source>
</evidence>
<organism evidence="7 8">
    <name type="scientific">Ranitomeya imitator</name>
    <name type="common">mimic poison frog</name>
    <dbReference type="NCBI Taxonomy" id="111125"/>
    <lineage>
        <taxon>Eukaryota</taxon>
        <taxon>Metazoa</taxon>
        <taxon>Chordata</taxon>
        <taxon>Craniata</taxon>
        <taxon>Vertebrata</taxon>
        <taxon>Euteleostomi</taxon>
        <taxon>Amphibia</taxon>
        <taxon>Batrachia</taxon>
        <taxon>Anura</taxon>
        <taxon>Neobatrachia</taxon>
        <taxon>Hyloidea</taxon>
        <taxon>Dendrobatidae</taxon>
        <taxon>Dendrobatinae</taxon>
        <taxon>Ranitomeya</taxon>
    </lineage>
</organism>
<keyword evidence="8" id="KW-1185">Reference proteome</keyword>
<keyword evidence="3" id="KW-0547">Nucleotide-binding</keyword>
<gene>
    <name evidence="7" type="ORF">RIMI_LOCUS14763316</name>
</gene>
<dbReference type="PROSITE" id="PS50011">
    <property type="entry name" value="PROTEIN_KINASE_DOM"/>
    <property type="match status" value="1"/>
</dbReference>